<keyword evidence="5" id="KW-0874">Quinone</keyword>
<comment type="subunit">
    <text evidence="5">NDH-1 is composed of 14 different subunits. Subunits NuoA, H, J, K, L, M, N constitute the membrane sector of the complex.</text>
</comment>
<feature type="transmembrane region" description="Helical" evidence="5">
    <location>
        <begin position="12"/>
        <end position="30"/>
    </location>
</feature>
<feature type="transmembrane region" description="Helical" evidence="5">
    <location>
        <begin position="384"/>
        <end position="407"/>
    </location>
</feature>
<evidence type="ECO:0000313" key="8">
    <source>
        <dbReference type="EMBL" id="MBS2970833.1"/>
    </source>
</evidence>
<dbReference type="Pfam" id="PF00361">
    <property type="entry name" value="Proton_antipo_M"/>
    <property type="match status" value="1"/>
</dbReference>
<reference evidence="8 9" key="1">
    <citation type="submission" date="2021-04" db="EMBL/GenBank/DDBJ databases">
        <title>Metabacillus sp. strain KIGAM252 whole genome sequence.</title>
        <authorList>
            <person name="Seo M.-J."/>
            <person name="Cho E.-S."/>
            <person name="Hwang C.Y."/>
            <person name="Yoon D.J."/>
        </authorList>
    </citation>
    <scope>NUCLEOTIDE SEQUENCE [LARGE SCALE GENOMIC DNA]</scope>
    <source>
        <strain evidence="8 9">KIGAM252</strain>
    </source>
</reference>
<evidence type="ECO:0000256" key="5">
    <source>
        <dbReference type="HAMAP-Rule" id="MF_00445"/>
    </source>
</evidence>
<dbReference type="GO" id="GO:0016491">
    <property type="term" value="F:oxidoreductase activity"/>
    <property type="evidence" value="ECO:0007669"/>
    <property type="project" value="UniProtKB-KW"/>
</dbReference>
<gene>
    <name evidence="5 8" type="primary">nuoN</name>
    <name evidence="8" type="ORF">J9317_19000</name>
</gene>
<comment type="subcellular location">
    <subcellularLocation>
        <location evidence="1 5">Cell membrane</location>
        <topology evidence="1 5">Multi-pass membrane protein</topology>
    </subcellularLocation>
    <subcellularLocation>
        <location evidence="6">Membrane</location>
        <topology evidence="6">Multi-pass membrane protein</topology>
    </subcellularLocation>
</comment>
<sequence>MDAKTLMSYNWMLMLPELIVLGGAILISVLDLILPKKTGREWLGWLGFAAIAGAGTVLLLLTPSETEGILGDSFVLDGFAKLFKILLLAGAALIYLLTFQEKKSEVTERSEFFTLWLTGLLGAMFMSSSRDLMTLFVGLELLSISSYIMAGLKKKDQKSNEAAMKYVINGGVATAITLFGMSYLYGITGTVSLTDMIGQLQSLENTDHLFVLGLSFLIIFTGLSFKIAAAPYHMWVPDVYEGAPTSVTAFLSVVSKTAGFILIIRLFYTVFLNTSILQGESLLMNMQPYIAVLAALTMIIGNVTALKQRNVKRMLAYSSIGHAGYMLVAFASPQSPLMFDAIWFYLLAYLFMNAGAFAILLVIEQQTGSAHLNSFSGLYKRSPIVAVLMGILLLSLAGIPGTAGFMAKLTILLSAFTNQVPMLILASIMLAATVISYVYYFNVFAHMFFKQGEAETKLRFHPAAAAALLICTAGTILFGLFPHIL</sequence>
<organism evidence="8 9">
    <name type="scientific">Metabacillus flavus</name>
    <dbReference type="NCBI Taxonomy" id="2823519"/>
    <lineage>
        <taxon>Bacteria</taxon>
        <taxon>Bacillati</taxon>
        <taxon>Bacillota</taxon>
        <taxon>Bacilli</taxon>
        <taxon>Bacillales</taxon>
        <taxon>Bacillaceae</taxon>
        <taxon>Metabacillus</taxon>
    </lineage>
</organism>
<protein>
    <recommendedName>
        <fullName evidence="5">NADH-quinone oxidoreductase subunit N</fullName>
        <ecNumber evidence="5">7.1.1.-</ecNumber>
    </recommendedName>
    <alternativeName>
        <fullName evidence="5">NADH dehydrogenase I subunit N</fullName>
    </alternativeName>
    <alternativeName>
        <fullName evidence="5">NDH-1 subunit N</fullName>
    </alternativeName>
</protein>
<feature type="transmembrane region" description="Helical" evidence="5">
    <location>
        <begin position="288"/>
        <end position="307"/>
    </location>
</feature>
<comment type="function">
    <text evidence="5">NDH-1 shuttles electrons from NADH, via FMN and iron-sulfur (Fe-S) centers, to quinones in the respiratory chain. The immediate electron acceptor for the enzyme in this species is believed to be a menaquinone. Couples the redox reaction to proton translocation (for every two electrons transferred, four hydrogen ions are translocated across the cytoplasmic membrane), and thus conserves the redox energy in a proton gradient.</text>
</comment>
<evidence type="ECO:0000256" key="3">
    <source>
        <dbReference type="ARBA" id="ARBA00022989"/>
    </source>
</evidence>
<evidence type="ECO:0000313" key="9">
    <source>
        <dbReference type="Proteomes" id="UP000682403"/>
    </source>
</evidence>
<evidence type="ECO:0000256" key="6">
    <source>
        <dbReference type="RuleBase" id="RU000320"/>
    </source>
</evidence>
<evidence type="ECO:0000259" key="7">
    <source>
        <dbReference type="Pfam" id="PF00361"/>
    </source>
</evidence>
<keyword evidence="4 5" id="KW-0472">Membrane</keyword>
<keyword evidence="8" id="KW-0560">Oxidoreductase</keyword>
<name>A0ABS5LK22_9BACI</name>
<feature type="transmembrane region" description="Helical" evidence="5">
    <location>
        <begin position="314"/>
        <end position="331"/>
    </location>
</feature>
<feature type="transmembrane region" description="Helical" evidence="5">
    <location>
        <begin position="249"/>
        <end position="268"/>
    </location>
</feature>
<dbReference type="Proteomes" id="UP000682403">
    <property type="component" value="Unassembled WGS sequence"/>
</dbReference>
<feature type="transmembrane region" description="Helical" evidence="5">
    <location>
        <begin position="208"/>
        <end position="228"/>
    </location>
</feature>
<proteinExistence type="inferred from homology"/>
<feature type="transmembrane region" description="Helical" evidence="5">
    <location>
        <begin position="419"/>
        <end position="442"/>
    </location>
</feature>
<comment type="caution">
    <text evidence="8">The sequence shown here is derived from an EMBL/GenBank/DDBJ whole genome shotgun (WGS) entry which is preliminary data.</text>
</comment>
<evidence type="ECO:0000256" key="4">
    <source>
        <dbReference type="ARBA" id="ARBA00023136"/>
    </source>
</evidence>
<keyword evidence="3 5" id="KW-1133">Transmembrane helix</keyword>
<feature type="transmembrane region" description="Helical" evidence="5">
    <location>
        <begin position="133"/>
        <end position="152"/>
    </location>
</feature>
<keyword evidence="5" id="KW-1278">Translocase</keyword>
<dbReference type="NCBIfam" id="TIGR01770">
    <property type="entry name" value="NDH_I_N"/>
    <property type="match status" value="1"/>
</dbReference>
<evidence type="ECO:0000256" key="2">
    <source>
        <dbReference type="ARBA" id="ARBA00022692"/>
    </source>
</evidence>
<feature type="transmembrane region" description="Helical" evidence="5">
    <location>
        <begin position="42"/>
        <end position="62"/>
    </location>
</feature>
<dbReference type="EC" id="7.1.1.-" evidence="5"/>
<dbReference type="InterPro" id="IPR001750">
    <property type="entry name" value="ND/Mrp_TM"/>
</dbReference>
<dbReference type="InterPro" id="IPR010096">
    <property type="entry name" value="NADH-Q_OxRdtase_suN/2"/>
</dbReference>
<keyword evidence="5" id="KW-0520">NAD</keyword>
<feature type="transmembrane region" description="Helical" evidence="5">
    <location>
        <begin position="111"/>
        <end position="127"/>
    </location>
</feature>
<keyword evidence="5" id="KW-1003">Cell membrane</keyword>
<dbReference type="NCBIfam" id="NF004446">
    <property type="entry name" value="PRK05777.2-4"/>
    <property type="match status" value="1"/>
</dbReference>
<dbReference type="HAMAP" id="MF_00445">
    <property type="entry name" value="NDH1_NuoN_1"/>
    <property type="match status" value="1"/>
</dbReference>
<dbReference type="RefSeq" id="WP_211561537.1">
    <property type="nucleotide sequence ID" value="NZ_JAGVRK010000001.1"/>
</dbReference>
<feature type="transmembrane region" description="Helical" evidence="5">
    <location>
        <begin position="164"/>
        <end position="188"/>
    </location>
</feature>
<evidence type="ECO:0000256" key="1">
    <source>
        <dbReference type="ARBA" id="ARBA00004651"/>
    </source>
</evidence>
<feature type="transmembrane region" description="Helical" evidence="5">
    <location>
        <begin position="463"/>
        <end position="484"/>
    </location>
</feature>
<keyword evidence="2 5" id="KW-0812">Transmembrane</keyword>
<dbReference type="PANTHER" id="PTHR22773">
    <property type="entry name" value="NADH DEHYDROGENASE"/>
    <property type="match status" value="1"/>
</dbReference>
<comment type="similarity">
    <text evidence="5">Belongs to the complex I subunit 2 family.</text>
</comment>
<keyword evidence="9" id="KW-1185">Reference proteome</keyword>
<comment type="catalytic activity">
    <reaction evidence="5">
        <text>a quinone + NADH + 5 H(+)(in) = a quinol + NAD(+) + 4 H(+)(out)</text>
        <dbReference type="Rhea" id="RHEA:57888"/>
        <dbReference type="ChEBI" id="CHEBI:15378"/>
        <dbReference type="ChEBI" id="CHEBI:24646"/>
        <dbReference type="ChEBI" id="CHEBI:57540"/>
        <dbReference type="ChEBI" id="CHEBI:57945"/>
        <dbReference type="ChEBI" id="CHEBI:132124"/>
    </reaction>
</comment>
<dbReference type="EMBL" id="JAGVRK010000001">
    <property type="protein sequence ID" value="MBS2970833.1"/>
    <property type="molecule type" value="Genomic_DNA"/>
</dbReference>
<feature type="domain" description="NADH:quinone oxidoreductase/Mrp antiporter transmembrane" evidence="7">
    <location>
        <begin position="129"/>
        <end position="429"/>
    </location>
</feature>
<accession>A0ABS5LK22</accession>
<feature type="transmembrane region" description="Helical" evidence="5">
    <location>
        <begin position="343"/>
        <end position="363"/>
    </location>
</feature>
<feature type="transmembrane region" description="Helical" evidence="5">
    <location>
        <begin position="82"/>
        <end position="99"/>
    </location>
</feature>
<keyword evidence="5" id="KW-0813">Transport</keyword>